<protein>
    <submittedName>
        <fullName evidence="7">Choline dehydrogenase</fullName>
    </submittedName>
</protein>
<dbReference type="PANTHER" id="PTHR46056:SF12">
    <property type="entry name" value="LONG-CHAIN-ALCOHOL OXIDASE"/>
    <property type="match status" value="1"/>
</dbReference>
<dbReference type="PANTHER" id="PTHR46056">
    <property type="entry name" value="LONG-CHAIN-ALCOHOL OXIDASE"/>
    <property type="match status" value="1"/>
</dbReference>
<evidence type="ECO:0000259" key="6">
    <source>
        <dbReference type="Pfam" id="PF05199"/>
    </source>
</evidence>
<dbReference type="EMBL" id="FQYN01000001">
    <property type="protein sequence ID" value="SHI37587.1"/>
    <property type="molecule type" value="Genomic_DNA"/>
</dbReference>
<organism evidence="7 8">
    <name type="scientific">Hymenobacter daecheongensis DSM 21074</name>
    <dbReference type="NCBI Taxonomy" id="1121955"/>
    <lineage>
        <taxon>Bacteria</taxon>
        <taxon>Pseudomonadati</taxon>
        <taxon>Bacteroidota</taxon>
        <taxon>Cytophagia</taxon>
        <taxon>Cytophagales</taxon>
        <taxon>Hymenobacteraceae</taxon>
        <taxon>Hymenobacter</taxon>
    </lineage>
</organism>
<evidence type="ECO:0000313" key="7">
    <source>
        <dbReference type="EMBL" id="SHI37587.1"/>
    </source>
</evidence>
<proteinExistence type="inferred from homology"/>
<sequence length="561" mass="60866">MPDEEALEEGVLSPVETEVQDPLLKSILADNAAQAPTELEKPLEIPAPADEVDCVVIGTGAGGAPLLARLAMAGLKVVALEAGPWHDPKKDFATDEKAQEFLFWNDERLSAGHDPIAFGKNNSGTGVGGSTLHYTAYTPRPQPADLHLRRDFGVGQDWPFGYEELEPYFEELEQFLGISGPTPYPWGPARKKGYPLAPLPLNGAAQLMQRGCEKLGIRTSPAANAALSARYYQEGVGWREACTNRGFCQAGCSTGAKASMDVTFLPLAAKHGADIRPGSYVTEIERDQTGRITGVVYTQNGQQVRQRCRHLFLCAGAIETPRLLLLNELALNSGHVGRNFMAHPGVQVFGTFEEAVRPYKGIPGALISEDTHRPKDADFAGGYLLQSIGVMPVTFAGEVARGRGLWGQPLRDYMRQYNHVAGINILGDCLPHEANFLELAEEKDARGLPKPRIHFTSQPNELRMSAHAEALMRRIWEAAGATDIWSFPRNAHIIGTARMGLSGDDAVVDANGRAFDVPNLYICDNSVFPSALSVNPALTIMALSLRTADKFLGQHATTTHP</sequence>
<dbReference type="Pfam" id="PF05199">
    <property type="entry name" value="GMC_oxred_C"/>
    <property type="match status" value="1"/>
</dbReference>
<dbReference type="InterPro" id="IPR007867">
    <property type="entry name" value="GMC_OxRtase_C"/>
</dbReference>
<dbReference type="InterPro" id="IPR036188">
    <property type="entry name" value="FAD/NAD-bd_sf"/>
</dbReference>
<dbReference type="GO" id="GO:0050660">
    <property type="term" value="F:flavin adenine dinucleotide binding"/>
    <property type="evidence" value="ECO:0007669"/>
    <property type="project" value="InterPro"/>
</dbReference>
<dbReference type="InterPro" id="IPR000172">
    <property type="entry name" value="GMC_OxRdtase_N"/>
</dbReference>
<feature type="domain" description="Glucose-methanol-choline oxidoreductase N-terminal" evidence="5">
    <location>
        <begin position="123"/>
        <end position="344"/>
    </location>
</feature>
<gene>
    <name evidence="7" type="ORF">SAMN02745146_0692</name>
</gene>
<evidence type="ECO:0000256" key="3">
    <source>
        <dbReference type="ARBA" id="ARBA00022827"/>
    </source>
</evidence>
<dbReference type="Pfam" id="PF00732">
    <property type="entry name" value="GMC_oxred_N"/>
    <property type="match status" value="1"/>
</dbReference>
<dbReference type="SUPFAM" id="SSF51905">
    <property type="entry name" value="FAD/NAD(P)-binding domain"/>
    <property type="match status" value="1"/>
</dbReference>
<keyword evidence="2" id="KW-0285">Flavoprotein</keyword>
<dbReference type="Gene3D" id="3.50.50.60">
    <property type="entry name" value="FAD/NAD(P)-binding domain"/>
    <property type="match status" value="2"/>
</dbReference>
<evidence type="ECO:0000259" key="5">
    <source>
        <dbReference type="Pfam" id="PF00732"/>
    </source>
</evidence>
<keyword evidence="4" id="KW-0560">Oxidoreductase</keyword>
<evidence type="ECO:0000256" key="2">
    <source>
        <dbReference type="ARBA" id="ARBA00022630"/>
    </source>
</evidence>
<dbReference type="GO" id="GO:0016614">
    <property type="term" value="F:oxidoreductase activity, acting on CH-OH group of donors"/>
    <property type="evidence" value="ECO:0007669"/>
    <property type="project" value="InterPro"/>
</dbReference>
<dbReference type="RefSeq" id="WP_084538735.1">
    <property type="nucleotide sequence ID" value="NZ_FQYN01000001.1"/>
</dbReference>
<keyword evidence="8" id="KW-1185">Reference proteome</keyword>
<name>A0A1M6AMF6_9BACT</name>
<feature type="domain" description="Glucose-methanol-choline oxidoreductase C-terminal" evidence="6">
    <location>
        <begin position="431"/>
        <end position="543"/>
    </location>
</feature>
<dbReference type="STRING" id="1121955.SAMN02745146_0692"/>
<evidence type="ECO:0000256" key="4">
    <source>
        <dbReference type="ARBA" id="ARBA00023002"/>
    </source>
</evidence>
<keyword evidence="3" id="KW-0274">FAD</keyword>
<dbReference type="OrthoDB" id="1154541at2"/>
<dbReference type="Proteomes" id="UP000184418">
    <property type="component" value="Unassembled WGS sequence"/>
</dbReference>
<dbReference type="SUPFAM" id="SSF54373">
    <property type="entry name" value="FAD-linked reductases, C-terminal domain"/>
    <property type="match status" value="1"/>
</dbReference>
<evidence type="ECO:0000256" key="1">
    <source>
        <dbReference type="ARBA" id="ARBA00010790"/>
    </source>
</evidence>
<evidence type="ECO:0000313" key="8">
    <source>
        <dbReference type="Proteomes" id="UP000184418"/>
    </source>
</evidence>
<reference evidence="7 8" key="1">
    <citation type="submission" date="2016-11" db="EMBL/GenBank/DDBJ databases">
        <authorList>
            <person name="Jaros S."/>
            <person name="Januszkiewicz K."/>
            <person name="Wedrychowicz H."/>
        </authorList>
    </citation>
    <scope>NUCLEOTIDE SEQUENCE [LARGE SCALE GENOMIC DNA]</scope>
    <source>
        <strain evidence="7 8">DSM 21074</strain>
    </source>
</reference>
<comment type="similarity">
    <text evidence="1">Belongs to the GMC oxidoreductase family.</text>
</comment>
<accession>A0A1M6AMF6</accession>
<dbReference type="AlphaFoldDB" id="A0A1M6AMF6"/>